<name>K4LER8_THEPS</name>
<dbReference type="GO" id="GO:0016491">
    <property type="term" value="F:oxidoreductase activity"/>
    <property type="evidence" value="ECO:0007669"/>
    <property type="project" value="InterPro"/>
</dbReference>
<dbReference type="SFLD" id="SFLDS00029">
    <property type="entry name" value="Radical_SAM"/>
    <property type="match status" value="1"/>
</dbReference>
<accession>K4LER8</accession>
<reference evidence="8 9" key="1">
    <citation type="journal article" date="2012" name="BMC Genomics">
        <title>Genome-guided analysis of physiological and morphological traits of the fermentative acetate oxidizer Thermacetogenium phaeum.</title>
        <authorList>
            <person name="Oehler D."/>
            <person name="Poehlein A."/>
            <person name="Leimbach A."/>
            <person name="Muller N."/>
            <person name="Daniel R."/>
            <person name="Gottschalk G."/>
            <person name="Schink B."/>
        </authorList>
    </citation>
    <scope>NUCLEOTIDE SEQUENCE [LARGE SCALE GENOMIC DNA]</scope>
    <source>
        <strain evidence="9">ATCC BAA-254 / DSM 26808 / PB</strain>
    </source>
</reference>
<dbReference type="InterPro" id="IPR023867">
    <property type="entry name" value="Sulphatase_maturase_rSAM"/>
</dbReference>
<dbReference type="InterPro" id="IPR006638">
    <property type="entry name" value="Elp3/MiaA/NifB-like_rSAM"/>
</dbReference>
<evidence type="ECO:0000256" key="2">
    <source>
        <dbReference type="ARBA" id="ARBA00022691"/>
    </source>
</evidence>
<keyword evidence="9" id="KW-1185">Reference proteome</keyword>
<dbReference type="GO" id="GO:0046872">
    <property type="term" value="F:metal ion binding"/>
    <property type="evidence" value="ECO:0007669"/>
    <property type="project" value="UniProtKB-KW"/>
</dbReference>
<keyword evidence="3" id="KW-0479">Metal-binding</keyword>
<protein>
    <submittedName>
        <fullName evidence="8">Radical SAM domain-containing protein</fullName>
    </submittedName>
</protein>
<evidence type="ECO:0000256" key="3">
    <source>
        <dbReference type="ARBA" id="ARBA00022723"/>
    </source>
</evidence>
<dbReference type="AlphaFoldDB" id="K4LER8"/>
<evidence type="ECO:0000313" key="8">
    <source>
        <dbReference type="EMBL" id="AFV10592.1"/>
    </source>
</evidence>
<organism evidence="8 9">
    <name type="scientific">Thermacetogenium phaeum (strain ATCC BAA-254 / DSM 26808 / PB)</name>
    <dbReference type="NCBI Taxonomy" id="1089553"/>
    <lineage>
        <taxon>Bacteria</taxon>
        <taxon>Bacillati</taxon>
        <taxon>Bacillota</taxon>
        <taxon>Clostridia</taxon>
        <taxon>Thermoanaerobacterales</taxon>
        <taxon>Thermoanaerobacteraceae</taxon>
        <taxon>Thermacetogenium</taxon>
    </lineage>
</organism>
<dbReference type="GO" id="GO:0051536">
    <property type="term" value="F:iron-sulfur cluster binding"/>
    <property type="evidence" value="ECO:0007669"/>
    <property type="project" value="UniProtKB-KW"/>
</dbReference>
<evidence type="ECO:0000256" key="6">
    <source>
        <dbReference type="ARBA" id="ARBA00023601"/>
    </source>
</evidence>
<dbReference type="SMART" id="SM00729">
    <property type="entry name" value="Elp3"/>
    <property type="match status" value="1"/>
</dbReference>
<keyword evidence="4" id="KW-0408">Iron</keyword>
<dbReference type="RefSeq" id="WP_015049510.1">
    <property type="nucleotide sequence ID" value="NC_018870.1"/>
</dbReference>
<dbReference type="OrthoDB" id="9808591at2"/>
<dbReference type="STRING" id="1089553.Tph_c03450"/>
<evidence type="ECO:0000259" key="7">
    <source>
        <dbReference type="PROSITE" id="PS51918"/>
    </source>
</evidence>
<evidence type="ECO:0000256" key="1">
    <source>
        <dbReference type="ARBA" id="ARBA00001966"/>
    </source>
</evidence>
<dbReference type="eggNOG" id="COG0641">
    <property type="taxonomic scope" value="Bacteria"/>
</dbReference>
<dbReference type="InterPro" id="IPR007197">
    <property type="entry name" value="rSAM"/>
</dbReference>
<dbReference type="NCBIfam" id="TIGR04085">
    <property type="entry name" value="rSAM_more_4Fe4S"/>
    <property type="match status" value="1"/>
</dbReference>
<dbReference type="SUPFAM" id="SSF102114">
    <property type="entry name" value="Radical SAM enzymes"/>
    <property type="match status" value="1"/>
</dbReference>
<gene>
    <name evidence="8" type="ordered locus">Tph_c03450</name>
</gene>
<sequence length="354" mass="38741">MSSGKPLKMLVMSLTGWCNFACRYCYAEEHPHGMMSLDTAIRAVELAAAGGKPFHLQFSGGEPLLNFEVMQGIVRYVQKRRIPAIMQVQTNASLLDRERVSFLRAARVGVGISLDGRPGINDRLRRLPDGKGASLQILRGAEHLAAEGMEIGITCVIANENVSQLAGAVEMAYYLGNVRRIGFDLLRRQGRGKMLTPPPAEAVAEGMLEALRTAERLARFTGRALLISQLERVEILARGTASGFGHCHAMNGEAAFVDAEGRIYACSSLVGDEDFRLGDVWGGIDVKRQQAVAALIWDSMAFCRECPAFSLCGGGCFARWYGSGCVGRAYEAECALKRVCIRWFQQQRGEKIES</sequence>
<dbReference type="PROSITE" id="PS51918">
    <property type="entry name" value="RADICAL_SAM"/>
    <property type="match status" value="1"/>
</dbReference>
<dbReference type="InterPro" id="IPR058240">
    <property type="entry name" value="rSAM_sf"/>
</dbReference>
<proteinExistence type="inferred from homology"/>
<feature type="domain" description="Radical SAM core" evidence="7">
    <location>
        <begin position="2"/>
        <end position="224"/>
    </location>
</feature>
<comment type="cofactor">
    <cofactor evidence="1">
        <name>[4Fe-4S] cluster</name>
        <dbReference type="ChEBI" id="CHEBI:49883"/>
    </cofactor>
</comment>
<keyword evidence="5" id="KW-0411">Iron-sulfur</keyword>
<dbReference type="KEGG" id="tpz:Tph_c03450"/>
<evidence type="ECO:0000313" key="9">
    <source>
        <dbReference type="Proteomes" id="UP000000467"/>
    </source>
</evidence>
<dbReference type="SFLD" id="SFLDG01384">
    <property type="entry name" value="thioether_bond_formation_requi"/>
    <property type="match status" value="1"/>
</dbReference>
<dbReference type="CDD" id="cd01335">
    <property type="entry name" value="Radical_SAM"/>
    <property type="match status" value="1"/>
</dbReference>
<dbReference type="SFLD" id="SFLDG01067">
    <property type="entry name" value="SPASM/twitch_domain_containing"/>
    <property type="match status" value="1"/>
</dbReference>
<evidence type="ECO:0000256" key="4">
    <source>
        <dbReference type="ARBA" id="ARBA00023004"/>
    </source>
</evidence>
<dbReference type="InterPro" id="IPR023885">
    <property type="entry name" value="4Fe4S-binding_SPASM_dom"/>
</dbReference>
<dbReference type="PANTHER" id="PTHR43273">
    <property type="entry name" value="ANAEROBIC SULFATASE-MATURATING ENZYME HOMOLOG ASLB-RELATED"/>
    <property type="match status" value="1"/>
</dbReference>
<keyword evidence="2" id="KW-0949">S-adenosyl-L-methionine</keyword>
<dbReference type="Gene3D" id="3.20.20.70">
    <property type="entry name" value="Aldolase class I"/>
    <property type="match status" value="1"/>
</dbReference>
<evidence type="ECO:0000256" key="5">
    <source>
        <dbReference type="ARBA" id="ARBA00023014"/>
    </source>
</evidence>
<dbReference type="PANTHER" id="PTHR43273:SF3">
    <property type="entry name" value="ANAEROBIC SULFATASE-MATURATING ENZYME HOMOLOG ASLB-RELATED"/>
    <property type="match status" value="1"/>
</dbReference>
<dbReference type="Pfam" id="PF04055">
    <property type="entry name" value="Radical_SAM"/>
    <property type="match status" value="1"/>
</dbReference>
<comment type="similarity">
    <text evidence="6">Belongs to the radical SAM superfamily. Anaerobic sulfatase-maturating enzyme family.</text>
</comment>
<dbReference type="InterPro" id="IPR013785">
    <property type="entry name" value="Aldolase_TIM"/>
</dbReference>
<dbReference type="EMBL" id="CP003732">
    <property type="protein sequence ID" value="AFV10592.1"/>
    <property type="molecule type" value="Genomic_DNA"/>
</dbReference>
<dbReference type="SFLD" id="SFLDG01386">
    <property type="entry name" value="main_SPASM_domain-containing"/>
    <property type="match status" value="1"/>
</dbReference>
<dbReference type="Proteomes" id="UP000000467">
    <property type="component" value="Chromosome"/>
</dbReference>
<dbReference type="HOGENOM" id="CLU_009273_3_2_9"/>